<dbReference type="SUPFAM" id="SSF53448">
    <property type="entry name" value="Nucleotide-diphospho-sugar transferases"/>
    <property type="match status" value="2"/>
</dbReference>
<evidence type="ECO:0000259" key="2">
    <source>
        <dbReference type="Pfam" id="PF00535"/>
    </source>
</evidence>
<feature type="domain" description="Glycosyltransferase 2-like" evidence="2">
    <location>
        <begin position="322"/>
        <end position="439"/>
    </location>
</feature>
<evidence type="ECO:0000256" key="1">
    <source>
        <dbReference type="SAM" id="MobiDB-lite"/>
    </source>
</evidence>
<gene>
    <name evidence="3" type="ORF">GCM10025862_23560</name>
</gene>
<dbReference type="InterPro" id="IPR029044">
    <property type="entry name" value="Nucleotide-diphossugar_trans"/>
</dbReference>
<dbReference type="InterPro" id="IPR050834">
    <property type="entry name" value="Glycosyltransf_2"/>
</dbReference>
<feature type="domain" description="Glycosyltransferase 2-like" evidence="2">
    <location>
        <begin position="10"/>
        <end position="111"/>
    </location>
</feature>
<dbReference type="CDD" id="cd04185">
    <property type="entry name" value="GT_2_like_b"/>
    <property type="match status" value="1"/>
</dbReference>
<feature type="compositionally biased region" description="Low complexity" evidence="1">
    <location>
        <begin position="453"/>
        <end position="491"/>
    </location>
</feature>
<organism evidence="3 4">
    <name type="scientific">Arsenicicoccus piscis</name>
    <dbReference type="NCBI Taxonomy" id="673954"/>
    <lineage>
        <taxon>Bacteria</taxon>
        <taxon>Bacillati</taxon>
        <taxon>Actinomycetota</taxon>
        <taxon>Actinomycetes</taxon>
        <taxon>Micrococcales</taxon>
        <taxon>Intrasporangiaceae</taxon>
        <taxon>Arsenicicoccus</taxon>
    </lineage>
</organism>
<proteinExistence type="predicted"/>
<dbReference type="PANTHER" id="PTHR43685:SF2">
    <property type="entry name" value="GLYCOSYLTRANSFERASE 2-LIKE DOMAIN-CONTAINING PROTEIN"/>
    <property type="match status" value="1"/>
</dbReference>
<protein>
    <recommendedName>
        <fullName evidence="2">Glycosyltransferase 2-like domain-containing protein</fullName>
    </recommendedName>
</protein>
<keyword evidence="4" id="KW-1185">Reference proteome</keyword>
<accession>A0ABQ6HPD8</accession>
<dbReference type="PANTHER" id="PTHR43685">
    <property type="entry name" value="GLYCOSYLTRANSFERASE"/>
    <property type="match status" value="1"/>
</dbReference>
<sequence length="505" mass="53877">MTGSPRVAAVLVTWNRRQLLAESIAALQAQTYPLAHLVVVDNASTDGTAEDLAVAEGIDVVTSSRNTGGAGGFAIGLQRALALGCDAVWLMDDDTVPTPTALAALVAARDEFSLGTPALVASKVVWTDGRDHPMNTPRANPFATQQEKDAAAAIGCIPVRTASFVSILVDAAVVQDRGLPVADYFLWNDDFEYSARLVKGGHGLYCPASVVVHKTKTFGSSDADPGKRFYYEVRNKGWVFGRSRSLSPKEKLVYGGSTLLRWGRTFAHSTDRSTLGRELLRGAKDALIAGPRSTEALIAEVTRPVDGDTPLEDPSARREDFSVLLSCYAKDDPGLLADAVRSVTDEQTRRPAQLVLVLDGPLPDALRTTVDELAAASSVPVTLVPLPANVGLGPALQAGLAACEHDIVARMDADDITLPQRFARQVPLLEQGCDLVSSAMLEMGADRHDIVGRRVPPSLPSRSGRPAASPSRSTTPPSSTARPWSRRSVATPTWPTWRTTCCSPR</sequence>
<dbReference type="Gene3D" id="3.90.550.10">
    <property type="entry name" value="Spore Coat Polysaccharide Biosynthesis Protein SpsA, Chain A"/>
    <property type="match status" value="2"/>
</dbReference>
<reference evidence="4" key="1">
    <citation type="journal article" date="2019" name="Int. J. Syst. Evol. Microbiol.">
        <title>The Global Catalogue of Microorganisms (GCM) 10K type strain sequencing project: providing services to taxonomists for standard genome sequencing and annotation.</title>
        <authorList>
            <consortium name="The Broad Institute Genomics Platform"/>
            <consortium name="The Broad Institute Genome Sequencing Center for Infectious Disease"/>
            <person name="Wu L."/>
            <person name="Ma J."/>
        </authorList>
    </citation>
    <scope>NUCLEOTIDE SEQUENCE [LARGE SCALE GENOMIC DNA]</scope>
    <source>
        <strain evidence="4">NBRC 105830</strain>
    </source>
</reference>
<evidence type="ECO:0000313" key="4">
    <source>
        <dbReference type="Proteomes" id="UP001157109"/>
    </source>
</evidence>
<dbReference type="Pfam" id="PF00535">
    <property type="entry name" value="Glycos_transf_2"/>
    <property type="match status" value="2"/>
</dbReference>
<feature type="region of interest" description="Disordered" evidence="1">
    <location>
        <begin position="451"/>
        <end position="491"/>
    </location>
</feature>
<dbReference type="RefSeq" id="WP_284284599.1">
    <property type="nucleotide sequence ID" value="NZ_BSUJ01000001.1"/>
</dbReference>
<dbReference type="EMBL" id="BSUJ01000001">
    <property type="protein sequence ID" value="GMA20335.1"/>
    <property type="molecule type" value="Genomic_DNA"/>
</dbReference>
<comment type="caution">
    <text evidence="3">The sequence shown here is derived from an EMBL/GenBank/DDBJ whole genome shotgun (WGS) entry which is preliminary data.</text>
</comment>
<dbReference type="InterPro" id="IPR001173">
    <property type="entry name" value="Glyco_trans_2-like"/>
</dbReference>
<evidence type="ECO:0000313" key="3">
    <source>
        <dbReference type="EMBL" id="GMA20335.1"/>
    </source>
</evidence>
<name>A0ABQ6HPD8_9MICO</name>
<dbReference type="Proteomes" id="UP001157109">
    <property type="component" value="Unassembled WGS sequence"/>
</dbReference>